<dbReference type="GO" id="GO:0005737">
    <property type="term" value="C:cytoplasm"/>
    <property type="evidence" value="ECO:0007669"/>
    <property type="project" value="TreeGrafter"/>
</dbReference>
<dbReference type="AlphaFoldDB" id="A0A5M6IGV3"/>
<keyword evidence="1" id="KW-0560">Oxidoreductase</keyword>
<accession>A0A5M6IGV3</accession>
<dbReference type="SUPFAM" id="SSF54373">
    <property type="entry name" value="FAD-linked reductases, C-terminal domain"/>
    <property type="match status" value="1"/>
</dbReference>
<dbReference type="PANTHER" id="PTHR13847:SF289">
    <property type="entry name" value="GLYCINE OXIDASE"/>
    <property type="match status" value="1"/>
</dbReference>
<keyword evidence="4" id="KW-1185">Reference proteome</keyword>
<evidence type="ECO:0000259" key="2">
    <source>
        <dbReference type="Pfam" id="PF01266"/>
    </source>
</evidence>
<dbReference type="Gene3D" id="3.50.50.60">
    <property type="entry name" value="FAD/NAD(P)-binding domain"/>
    <property type="match status" value="2"/>
</dbReference>
<dbReference type="EMBL" id="VWPJ01000002">
    <property type="protein sequence ID" value="KAA5606905.1"/>
    <property type="molecule type" value="Genomic_DNA"/>
</dbReference>
<protein>
    <submittedName>
        <fullName evidence="3">FAD-binding oxidoreductase</fullName>
    </submittedName>
</protein>
<dbReference type="Pfam" id="PF01266">
    <property type="entry name" value="DAO"/>
    <property type="match status" value="1"/>
</dbReference>
<name>A0A5M6IGV3_9PROT</name>
<evidence type="ECO:0000313" key="4">
    <source>
        <dbReference type="Proteomes" id="UP000324065"/>
    </source>
</evidence>
<sequence>MPSQTTAAPDGSFASPVVVVGAGIVGVASALHLCRLGYPVVLVDREGPAAGASYGNGGILARCSILPVATPGLWRDAPRMLLSRDGPLFLRWAALPRLLPWLIRFMATATPARLDAAVRALAPLLLDSLDQHQALAEGTDAAPFIRPTDYVFLYRDRAAYERDCLTWTHRHAAGLTWRELEGEALRALEPDLSPMARRFGVAMPDHAVITDPGAYVEALAEAVVAAGGRFERAMVRALEPDETGVTVRTEGADLRASHVVLATGAWSDRLARPLGATVRLAAERGYHLELAAAEGGPRHPLMDAARKMVLVPMEGRLRAAGLVEFADLEAPAASGPTTVLNRGVAELFPGLRHQGTSTWMGPRPPPTDSVPVIGALPGARRVIAAYGHQHIGLTAGAATGRLVADLVAGRHPNIDLSAYRPDR</sequence>
<dbReference type="InterPro" id="IPR006076">
    <property type="entry name" value="FAD-dep_OxRdtase"/>
</dbReference>
<dbReference type="InterPro" id="IPR036188">
    <property type="entry name" value="FAD/NAD-bd_sf"/>
</dbReference>
<dbReference type="OrthoDB" id="9805337at2"/>
<dbReference type="SUPFAM" id="SSF51905">
    <property type="entry name" value="FAD/NAD(P)-binding domain"/>
    <property type="match status" value="1"/>
</dbReference>
<feature type="domain" description="FAD dependent oxidoreductase" evidence="2">
    <location>
        <begin position="17"/>
        <end position="406"/>
    </location>
</feature>
<dbReference type="Proteomes" id="UP000324065">
    <property type="component" value="Unassembled WGS sequence"/>
</dbReference>
<proteinExistence type="predicted"/>
<evidence type="ECO:0000313" key="3">
    <source>
        <dbReference type="EMBL" id="KAA5606905.1"/>
    </source>
</evidence>
<dbReference type="RefSeq" id="WP_150060916.1">
    <property type="nucleotide sequence ID" value="NZ_JACHII010000003.1"/>
</dbReference>
<dbReference type="GO" id="GO:0016491">
    <property type="term" value="F:oxidoreductase activity"/>
    <property type="evidence" value="ECO:0007669"/>
    <property type="project" value="UniProtKB-KW"/>
</dbReference>
<gene>
    <name evidence="3" type="ORF">F1188_03040</name>
</gene>
<reference evidence="3 4" key="1">
    <citation type="submission" date="2019-09" db="EMBL/GenBank/DDBJ databases">
        <title>Genome sequence of Roseospira marina, one of the more divergent members of the non-sulfur purple photosynthetic bacterial family, the Rhodospirillaceae.</title>
        <authorList>
            <person name="Meyer T."/>
            <person name="Kyndt J."/>
        </authorList>
    </citation>
    <scope>NUCLEOTIDE SEQUENCE [LARGE SCALE GENOMIC DNA]</scope>
    <source>
        <strain evidence="3 4">DSM 15113</strain>
    </source>
</reference>
<dbReference type="PANTHER" id="PTHR13847">
    <property type="entry name" value="SARCOSINE DEHYDROGENASE-RELATED"/>
    <property type="match status" value="1"/>
</dbReference>
<evidence type="ECO:0000256" key="1">
    <source>
        <dbReference type="ARBA" id="ARBA00023002"/>
    </source>
</evidence>
<dbReference type="Gene3D" id="3.30.9.10">
    <property type="entry name" value="D-Amino Acid Oxidase, subunit A, domain 2"/>
    <property type="match status" value="1"/>
</dbReference>
<comment type="caution">
    <text evidence="3">The sequence shown here is derived from an EMBL/GenBank/DDBJ whole genome shotgun (WGS) entry which is preliminary data.</text>
</comment>
<organism evidence="3 4">
    <name type="scientific">Roseospira marina</name>
    <dbReference type="NCBI Taxonomy" id="140057"/>
    <lineage>
        <taxon>Bacteria</taxon>
        <taxon>Pseudomonadati</taxon>
        <taxon>Pseudomonadota</taxon>
        <taxon>Alphaproteobacteria</taxon>
        <taxon>Rhodospirillales</taxon>
        <taxon>Rhodospirillaceae</taxon>
        <taxon>Roseospira</taxon>
    </lineage>
</organism>